<name>A0ABN7SB11_OIKDI</name>
<evidence type="ECO:0000313" key="3">
    <source>
        <dbReference type="EMBL" id="CAG5096958.1"/>
    </source>
</evidence>
<sequence length="255" mass="30358">MSVTALEEVYQEQRVNLTIINDLSENERVSVSYAYSDGELFIDFPEDYPEESPLFYPKFEKLDDQVIEVILKTSWERFKSDTFRLDRLMEDFEQSLLPELRQEQLASAESRKAKEQTATKPHEDDDIEYESSKKLPKAVPPNKNEKPKKVKNPKLKTAEDVIRRIQWDEQLDSTEFIVGYVDRFVGLQEKQFDEFSFKNFVDVDFEKQEFGVPQHRIQYFKWRGHIVWDKTIRMDYIFGSGNSDKTIFEPDFEFQ</sequence>
<dbReference type="Proteomes" id="UP001158576">
    <property type="component" value="Chromosome XSR"/>
</dbReference>
<feature type="region of interest" description="Disordered" evidence="1">
    <location>
        <begin position="106"/>
        <end position="153"/>
    </location>
</feature>
<keyword evidence="4" id="KW-1185">Reference proteome</keyword>
<dbReference type="PANTHER" id="PTHR46729:SF1">
    <property type="entry name" value="LEUKOCYTE RECEPTOR CLUSTER MEMBER 9"/>
    <property type="match status" value="1"/>
</dbReference>
<evidence type="ECO:0000313" key="4">
    <source>
        <dbReference type="Proteomes" id="UP001158576"/>
    </source>
</evidence>
<dbReference type="Pfam" id="PF04457">
    <property type="entry name" value="MJ1316"/>
    <property type="match status" value="1"/>
</dbReference>
<evidence type="ECO:0000259" key="2">
    <source>
        <dbReference type="Pfam" id="PF04457"/>
    </source>
</evidence>
<feature type="compositionally biased region" description="Basic and acidic residues" evidence="1">
    <location>
        <begin position="109"/>
        <end position="123"/>
    </location>
</feature>
<evidence type="ECO:0000256" key="1">
    <source>
        <dbReference type="SAM" id="MobiDB-lite"/>
    </source>
</evidence>
<reference evidence="3 4" key="1">
    <citation type="submission" date="2021-04" db="EMBL/GenBank/DDBJ databases">
        <authorList>
            <person name="Bliznina A."/>
        </authorList>
    </citation>
    <scope>NUCLEOTIDE SEQUENCE [LARGE SCALE GENOMIC DNA]</scope>
</reference>
<dbReference type="InterPro" id="IPR042653">
    <property type="entry name" value="Leng9"/>
</dbReference>
<proteinExistence type="predicted"/>
<dbReference type="PANTHER" id="PTHR46729">
    <property type="entry name" value="LEUKOCYTE RECEPTOR CLUSTER MEMBER 9"/>
    <property type="match status" value="1"/>
</dbReference>
<organism evidence="3 4">
    <name type="scientific">Oikopleura dioica</name>
    <name type="common">Tunicate</name>
    <dbReference type="NCBI Taxonomy" id="34765"/>
    <lineage>
        <taxon>Eukaryota</taxon>
        <taxon>Metazoa</taxon>
        <taxon>Chordata</taxon>
        <taxon>Tunicata</taxon>
        <taxon>Appendicularia</taxon>
        <taxon>Copelata</taxon>
        <taxon>Oikopleuridae</taxon>
        <taxon>Oikopleura</taxon>
    </lineage>
</organism>
<gene>
    <name evidence="3" type="ORF">OKIOD_LOCUS6422</name>
</gene>
<feature type="domain" description="MJ1316 RNA cyclic group end recognition" evidence="2">
    <location>
        <begin position="155"/>
        <end position="230"/>
    </location>
</feature>
<accession>A0ABN7SB11</accession>
<dbReference type="EMBL" id="OU015569">
    <property type="protein sequence ID" value="CAG5096958.1"/>
    <property type="molecule type" value="Genomic_DNA"/>
</dbReference>
<protein>
    <submittedName>
        <fullName evidence="3">Oidioi.mRNA.OKI2018_I69.XSR.g14864.t1.cds</fullName>
    </submittedName>
</protein>
<dbReference type="InterPro" id="IPR040459">
    <property type="entry name" value="MJ1316"/>
</dbReference>